<dbReference type="EMBL" id="JAKWFO010000003">
    <property type="protein sequence ID" value="KAI9638389.1"/>
    <property type="molecule type" value="Genomic_DNA"/>
</dbReference>
<gene>
    <name evidence="2" type="ORF">MKK02DRAFT_31830</name>
</gene>
<keyword evidence="3" id="KW-1185">Reference proteome</keyword>
<proteinExistence type="predicted"/>
<feature type="region of interest" description="Disordered" evidence="1">
    <location>
        <begin position="58"/>
        <end position="88"/>
    </location>
</feature>
<name>A0AA38HEZ8_9TREE</name>
<dbReference type="RefSeq" id="XP_052948166.1">
    <property type="nucleotide sequence ID" value="XM_053088382.1"/>
</dbReference>
<accession>A0AA38HEZ8</accession>
<evidence type="ECO:0000256" key="1">
    <source>
        <dbReference type="SAM" id="MobiDB-lite"/>
    </source>
</evidence>
<dbReference type="Proteomes" id="UP001164286">
    <property type="component" value="Unassembled WGS sequence"/>
</dbReference>
<evidence type="ECO:0000313" key="2">
    <source>
        <dbReference type="EMBL" id="KAI9638389.1"/>
    </source>
</evidence>
<reference evidence="2" key="1">
    <citation type="journal article" date="2022" name="G3 (Bethesda)">
        <title>High quality genome of the basidiomycete yeast Dioszegia hungarica PDD-24b-2 isolated from cloud water.</title>
        <authorList>
            <person name="Jarrige D."/>
            <person name="Haridas S."/>
            <person name="Bleykasten-Grosshans C."/>
            <person name="Joly M."/>
            <person name="Nadalig T."/>
            <person name="Sancelme M."/>
            <person name="Vuilleumier S."/>
            <person name="Grigoriev I.V."/>
            <person name="Amato P."/>
            <person name="Bringel F."/>
        </authorList>
    </citation>
    <scope>NUCLEOTIDE SEQUENCE</scope>
    <source>
        <strain evidence="2">PDD-24b-2</strain>
    </source>
</reference>
<comment type="caution">
    <text evidence="2">The sequence shown here is derived from an EMBL/GenBank/DDBJ whole genome shotgun (WGS) entry which is preliminary data.</text>
</comment>
<evidence type="ECO:0000313" key="3">
    <source>
        <dbReference type="Proteomes" id="UP001164286"/>
    </source>
</evidence>
<feature type="compositionally biased region" description="Polar residues" evidence="1">
    <location>
        <begin position="59"/>
        <end position="78"/>
    </location>
</feature>
<protein>
    <submittedName>
        <fullName evidence="2">Uncharacterized protein</fullName>
    </submittedName>
</protein>
<feature type="region of interest" description="Disordered" evidence="1">
    <location>
        <begin position="316"/>
        <end position="340"/>
    </location>
</feature>
<dbReference type="GeneID" id="77727587"/>
<dbReference type="AlphaFoldDB" id="A0AA38HEZ8"/>
<organism evidence="2 3">
    <name type="scientific">Dioszegia hungarica</name>
    <dbReference type="NCBI Taxonomy" id="4972"/>
    <lineage>
        <taxon>Eukaryota</taxon>
        <taxon>Fungi</taxon>
        <taxon>Dikarya</taxon>
        <taxon>Basidiomycota</taxon>
        <taxon>Agaricomycotina</taxon>
        <taxon>Tremellomycetes</taxon>
        <taxon>Tremellales</taxon>
        <taxon>Bulleribasidiaceae</taxon>
        <taxon>Dioszegia</taxon>
    </lineage>
</organism>
<sequence>MSTWMFTSNEIQRFDEMAHKHPDINALNYKMAWASTVEGVRQTLGSARDLLSKVRAETQKSNLSAQPASESLMEQTDLSVEDSEDGGRSQAVQKMYNLIARRLEEKEDIVALSEGKCESVSCEGPRTTQILGYLICRGQATLRHVVFTTCACARFGSSLSASPLHSAHSSCTSSSQRLTLIHPTGSSYLPTYQSDMSAVFDETQLPSLEGSEDFQCKTGLCEIRESMKQAKGIEHVKSIFRKTSLYHRFLLIEADGKAKDTSDWVENESDRSTPSKISDTMQKYAGFLAVNREEVAAFSAVTQTLAEKWAKMSMAGSSAAERGEAKNSAAEDSLRVADAD</sequence>